<dbReference type="Proteomes" id="UP001596408">
    <property type="component" value="Unassembled WGS sequence"/>
</dbReference>
<dbReference type="GO" id="GO:0016020">
    <property type="term" value="C:membrane"/>
    <property type="evidence" value="ECO:0007669"/>
    <property type="project" value="UniProtKB-SubCell"/>
</dbReference>
<name>A0ABD5TXL5_9EURY</name>
<dbReference type="InterPro" id="IPR008972">
    <property type="entry name" value="Cupredoxin"/>
</dbReference>
<sequence>MTSETINVDRRTFLAGTGGVLFGSALVSGTAQAQSADEPVDIDSWFDGVDNFDGVTDLTGQETVTVEVGSPGNGGAYGFAPAAVRIDPGTTVVWEWTGEGGVHNVEASDGSFKSELLGNAGATFEHAFEDDGATTYYCMPHEAMGMKGAVLVGDAAVGGASADAGTAGESGEPAYDGWFDGADNYESTTDLRGQRTVTVSVGAPGNGGAFSFDPPAIRITPGTTVVWEWTGSGMHSVTALDGSFESEMTAEAGHTFSQTFASDRIHKYACPPHEVLGMKGAVVVGGGGAAETPPADRLGDYLTVGFGASIVAAVLGIPYLSAKERPDASPPSSASPPPSR</sequence>
<dbReference type="GO" id="GO:0046872">
    <property type="term" value="F:metal ion binding"/>
    <property type="evidence" value="ECO:0007669"/>
    <property type="project" value="UniProtKB-KW"/>
</dbReference>
<dbReference type="PROSITE" id="PS51318">
    <property type="entry name" value="TAT"/>
    <property type="match status" value="1"/>
</dbReference>
<dbReference type="InterPro" id="IPR017533">
    <property type="entry name" value="Halocyanin"/>
</dbReference>
<dbReference type="InterPro" id="IPR000923">
    <property type="entry name" value="BlueCu_1"/>
</dbReference>
<dbReference type="RefSeq" id="WP_379691977.1">
    <property type="nucleotide sequence ID" value="NZ_JBHSXH010000004.1"/>
</dbReference>
<evidence type="ECO:0000256" key="1">
    <source>
        <dbReference type="ARBA" id="ARBA00004370"/>
    </source>
</evidence>
<keyword evidence="4" id="KW-0249">Electron transport</keyword>
<dbReference type="SUPFAM" id="SSF49503">
    <property type="entry name" value="Cupredoxins"/>
    <property type="match status" value="2"/>
</dbReference>
<evidence type="ECO:0000256" key="5">
    <source>
        <dbReference type="ARBA" id="ARBA00023008"/>
    </source>
</evidence>
<feature type="domain" description="Blue (type 1) copper" evidence="7">
    <location>
        <begin position="205"/>
        <end position="284"/>
    </location>
</feature>
<evidence type="ECO:0000313" key="8">
    <source>
        <dbReference type="EMBL" id="MFC6823534.1"/>
    </source>
</evidence>
<protein>
    <submittedName>
        <fullName evidence="8">Halocyanin domain-containing protein</fullName>
    </submittedName>
</protein>
<gene>
    <name evidence="8" type="ORF">ACFQEV_00730</name>
</gene>
<dbReference type="EMBL" id="JBHSXH010000004">
    <property type="protein sequence ID" value="MFC6823534.1"/>
    <property type="molecule type" value="Genomic_DNA"/>
</dbReference>
<evidence type="ECO:0000256" key="4">
    <source>
        <dbReference type="ARBA" id="ARBA00022982"/>
    </source>
</evidence>
<dbReference type="PANTHER" id="PTHR34192:SF10">
    <property type="entry name" value="PLASTOCYANIN MAJOR ISOFORM, CHLOROPLASTIC-RELATED"/>
    <property type="match status" value="1"/>
</dbReference>
<keyword evidence="3" id="KW-0479">Metal-binding</keyword>
<dbReference type="PANTHER" id="PTHR34192">
    <property type="entry name" value="PLASTOCYANIN MAJOR ISOFORM, CHLOROPLASTIC-RELATED"/>
    <property type="match status" value="1"/>
</dbReference>
<evidence type="ECO:0000256" key="3">
    <source>
        <dbReference type="ARBA" id="ARBA00022723"/>
    </source>
</evidence>
<dbReference type="AlphaFoldDB" id="A0ABD5TXL5"/>
<comment type="subcellular location">
    <subcellularLocation>
        <location evidence="1">Membrane</location>
    </subcellularLocation>
</comment>
<accession>A0ABD5TXL5</accession>
<organism evidence="8 9">
    <name type="scientific">Halopelagius fulvigenes</name>
    <dbReference type="NCBI Taxonomy" id="1198324"/>
    <lineage>
        <taxon>Archaea</taxon>
        <taxon>Methanobacteriati</taxon>
        <taxon>Methanobacteriota</taxon>
        <taxon>Stenosarchaea group</taxon>
        <taxon>Halobacteria</taxon>
        <taxon>Halobacteriales</taxon>
        <taxon>Haloferacaceae</taxon>
    </lineage>
</organism>
<keyword evidence="2" id="KW-0813">Transport</keyword>
<dbReference type="CDD" id="cd04220">
    <property type="entry name" value="Halocyanin"/>
    <property type="match status" value="1"/>
</dbReference>
<dbReference type="NCBIfam" id="TIGR03102">
    <property type="entry name" value="halo_cynanin"/>
    <property type="match status" value="2"/>
</dbReference>
<keyword evidence="9" id="KW-1185">Reference proteome</keyword>
<keyword evidence="6" id="KW-0472">Membrane</keyword>
<dbReference type="Gene3D" id="2.60.40.420">
    <property type="entry name" value="Cupredoxins - blue copper proteins"/>
    <property type="match status" value="2"/>
</dbReference>
<feature type="domain" description="Blue (type 1) copper" evidence="7">
    <location>
        <begin position="72"/>
        <end position="152"/>
    </location>
</feature>
<keyword evidence="5" id="KW-0186">Copper</keyword>
<proteinExistence type="predicted"/>
<evidence type="ECO:0000259" key="7">
    <source>
        <dbReference type="Pfam" id="PF00127"/>
    </source>
</evidence>
<dbReference type="Pfam" id="PF00127">
    <property type="entry name" value="Copper-bind"/>
    <property type="match status" value="2"/>
</dbReference>
<evidence type="ECO:0000256" key="6">
    <source>
        <dbReference type="ARBA" id="ARBA00023136"/>
    </source>
</evidence>
<evidence type="ECO:0000313" key="9">
    <source>
        <dbReference type="Proteomes" id="UP001596408"/>
    </source>
</evidence>
<dbReference type="InterPro" id="IPR006311">
    <property type="entry name" value="TAT_signal"/>
</dbReference>
<evidence type="ECO:0000256" key="2">
    <source>
        <dbReference type="ARBA" id="ARBA00022448"/>
    </source>
</evidence>
<comment type="caution">
    <text evidence="8">The sequence shown here is derived from an EMBL/GenBank/DDBJ whole genome shotgun (WGS) entry which is preliminary data.</text>
</comment>
<reference evidence="8 9" key="1">
    <citation type="journal article" date="2019" name="Int. J. Syst. Evol. Microbiol.">
        <title>The Global Catalogue of Microorganisms (GCM) 10K type strain sequencing project: providing services to taxonomists for standard genome sequencing and annotation.</title>
        <authorList>
            <consortium name="The Broad Institute Genomics Platform"/>
            <consortium name="The Broad Institute Genome Sequencing Center for Infectious Disease"/>
            <person name="Wu L."/>
            <person name="Ma J."/>
        </authorList>
    </citation>
    <scope>NUCLEOTIDE SEQUENCE [LARGE SCALE GENOMIC DNA]</scope>
    <source>
        <strain evidence="8 9">YIM 94188</strain>
    </source>
</reference>